<dbReference type="EMBL" id="KN824279">
    <property type="protein sequence ID" value="KIM32628.1"/>
    <property type="molecule type" value="Genomic_DNA"/>
</dbReference>
<evidence type="ECO:0000313" key="4">
    <source>
        <dbReference type="EMBL" id="KIM32628.1"/>
    </source>
</evidence>
<feature type="domain" description="LCCL" evidence="3">
    <location>
        <begin position="176"/>
        <end position="276"/>
    </location>
</feature>
<feature type="transmembrane region" description="Helical" evidence="2">
    <location>
        <begin position="132"/>
        <end position="150"/>
    </location>
</feature>
<reference evidence="5" key="2">
    <citation type="submission" date="2015-01" db="EMBL/GenBank/DDBJ databases">
        <title>Evolutionary Origins and Diversification of the Mycorrhizal Mutualists.</title>
        <authorList>
            <consortium name="DOE Joint Genome Institute"/>
            <consortium name="Mycorrhizal Genomics Consortium"/>
            <person name="Kohler A."/>
            <person name="Kuo A."/>
            <person name="Nagy L.G."/>
            <person name="Floudas D."/>
            <person name="Copeland A."/>
            <person name="Barry K.W."/>
            <person name="Cichocki N."/>
            <person name="Veneault-Fourrey C."/>
            <person name="LaButti K."/>
            <person name="Lindquist E.A."/>
            <person name="Lipzen A."/>
            <person name="Lundell T."/>
            <person name="Morin E."/>
            <person name="Murat C."/>
            <person name="Riley R."/>
            <person name="Ohm R."/>
            <person name="Sun H."/>
            <person name="Tunlid A."/>
            <person name="Henrissat B."/>
            <person name="Grigoriev I.V."/>
            <person name="Hibbett D.S."/>
            <person name="Martin F."/>
        </authorList>
    </citation>
    <scope>NUCLEOTIDE SEQUENCE [LARGE SCALE GENOMIC DNA]</scope>
    <source>
        <strain evidence="5">MAFF 305830</strain>
    </source>
</reference>
<feature type="transmembrane region" description="Helical" evidence="2">
    <location>
        <begin position="422"/>
        <end position="443"/>
    </location>
</feature>
<dbReference type="InterPro" id="IPR051957">
    <property type="entry name" value="CRISP-LCCL_domain"/>
</dbReference>
<dbReference type="PANTHER" id="PTHR31331">
    <property type="entry name" value="LCCL DOMAIN PROTEIN (AFU_ORTHOLOGUE AFUA_5G08630)"/>
    <property type="match status" value="1"/>
</dbReference>
<keyword evidence="5" id="KW-1185">Reference proteome</keyword>
<evidence type="ECO:0000313" key="5">
    <source>
        <dbReference type="Proteomes" id="UP000054097"/>
    </source>
</evidence>
<feature type="transmembrane region" description="Helical" evidence="2">
    <location>
        <begin position="389"/>
        <end position="410"/>
    </location>
</feature>
<evidence type="ECO:0000259" key="3">
    <source>
        <dbReference type="PROSITE" id="PS50820"/>
    </source>
</evidence>
<dbReference type="InterPro" id="IPR036609">
    <property type="entry name" value="LCCL_sf"/>
</dbReference>
<keyword evidence="2" id="KW-1133">Transmembrane helix</keyword>
<feature type="transmembrane region" description="Helical" evidence="2">
    <location>
        <begin position="351"/>
        <end position="369"/>
    </location>
</feature>
<dbReference type="InterPro" id="IPR004043">
    <property type="entry name" value="LCCL"/>
</dbReference>
<accession>A0A0C2X336</accession>
<protein>
    <recommendedName>
        <fullName evidence="3">LCCL domain-containing protein</fullName>
    </recommendedName>
</protein>
<sequence>MPDPELGIIEPFPHDVGQAASSSIALTHVEEGDQSRTPSMTPKIPQFQEETSSQEFGKQTVALRAAKWMNDKYPRTSRAVTRVFYYLRGPRPIPAPPTPIGLVDRTWKVRGRECDVFWEKYVLHFTHPFKKIWIFWPLAVAYVISLAFFARANYFFTPRDSFVDCTAAYWKRLDGCGLNGTDCAPFTDASFEFRCPAGCMETTLQNIRTIGNVEVEYVPLVVGGGDTSQTYRGDSFLCAAGIHAGLISESRGGCATVSLVGSFTNFVSSSAHGITTTPFPSVFPLSYRLTSPGTLTHCEDLRNEALIFDILVTTLLFLVLRPKSVILFWSLVCIGYWHVNLFSDPAVPPDLSTAFATFLPSLFICYAFWRIGFRHVLPAFKDLPIERFVWYLPAFWAGVLFNIVMAGIPIDRLYGADIANRPGALVALIIICLIVLGLVINQLRVIRNSGWLMHYVKWYALGVITLVILGSLPNMQFRLHHYFAAMLIIPITAFPTRLSAIYQAFALGMFLNGAAKFGLDSIFQTVEELRRDAPLGSDLPTLLTNSTSWNTSIPFASQNFTWQGLPSDNSWDGYSLLVDDVEKYTGALTSFALRGLDASLPHFFRLAFQSGGISGDFTKAAVWYPNGTWVDPGPGAS</sequence>
<name>A0A0C2X336_SERVB</name>
<dbReference type="AlphaFoldDB" id="A0A0C2X336"/>
<keyword evidence="2" id="KW-0472">Membrane</keyword>
<evidence type="ECO:0000256" key="2">
    <source>
        <dbReference type="SAM" id="Phobius"/>
    </source>
</evidence>
<dbReference type="OrthoDB" id="441660at2759"/>
<dbReference type="SMART" id="SM00603">
    <property type="entry name" value="LCCL"/>
    <property type="match status" value="1"/>
</dbReference>
<reference evidence="4 5" key="1">
    <citation type="submission" date="2014-04" db="EMBL/GenBank/DDBJ databases">
        <authorList>
            <consortium name="DOE Joint Genome Institute"/>
            <person name="Kuo A."/>
            <person name="Zuccaro A."/>
            <person name="Kohler A."/>
            <person name="Nagy L.G."/>
            <person name="Floudas D."/>
            <person name="Copeland A."/>
            <person name="Barry K.W."/>
            <person name="Cichocki N."/>
            <person name="Veneault-Fourrey C."/>
            <person name="LaButti K."/>
            <person name="Lindquist E.A."/>
            <person name="Lipzen A."/>
            <person name="Lundell T."/>
            <person name="Morin E."/>
            <person name="Murat C."/>
            <person name="Sun H."/>
            <person name="Tunlid A."/>
            <person name="Henrissat B."/>
            <person name="Grigoriev I.V."/>
            <person name="Hibbett D.S."/>
            <person name="Martin F."/>
            <person name="Nordberg H.P."/>
            <person name="Cantor M.N."/>
            <person name="Hua S.X."/>
        </authorList>
    </citation>
    <scope>NUCLEOTIDE SEQUENCE [LARGE SCALE GENOMIC DNA]</scope>
    <source>
        <strain evidence="4 5">MAFF 305830</strain>
    </source>
</reference>
<gene>
    <name evidence="4" type="ORF">M408DRAFT_326407</name>
</gene>
<evidence type="ECO:0000256" key="1">
    <source>
        <dbReference type="SAM" id="MobiDB-lite"/>
    </source>
</evidence>
<dbReference type="Pfam" id="PF03815">
    <property type="entry name" value="LCCL"/>
    <property type="match status" value="1"/>
</dbReference>
<organism evidence="4 5">
    <name type="scientific">Serendipita vermifera MAFF 305830</name>
    <dbReference type="NCBI Taxonomy" id="933852"/>
    <lineage>
        <taxon>Eukaryota</taxon>
        <taxon>Fungi</taxon>
        <taxon>Dikarya</taxon>
        <taxon>Basidiomycota</taxon>
        <taxon>Agaricomycotina</taxon>
        <taxon>Agaricomycetes</taxon>
        <taxon>Sebacinales</taxon>
        <taxon>Serendipitaceae</taxon>
        <taxon>Serendipita</taxon>
    </lineage>
</organism>
<keyword evidence="2" id="KW-0812">Transmembrane</keyword>
<feature type="transmembrane region" description="Helical" evidence="2">
    <location>
        <begin position="310"/>
        <end position="339"/>
    </location>
</feature>
<dbReference type="HOGENOM" id="CLU_011125_2_0_1"/>
<dbReference type="STRING" id="933852.A0A0C2X336"/>
<dbReference type="PROSITE" id="PS50820">
    <property type="entry name" value="LCCL"/>
    <property type="match status" value="1"/>
</dbReference>
<dbReference type="SUPFAM" id="SSF69848">
    <property type="entry name" value="LCCL domain"/>
    <property type="match status" value="1"/>
</dbReference>
<feature type="transmembrane region" description="Helical" evidence="2">
    <location>
        <begin position="455"/>
        <end position="473"/>
    </location>
</feature>
<feature type="transmembrane region" description="Helical" evidence="2">
    <location>
        <begin position="479"/>
        <end position="500"/>
    </location>
</feature>
<proteinExistence type="predicted"/>
<dbReference type="PANTHER" id="PTHR31331:SF1">
    <property type="entry name" value="CYSTEINE RICH SECRETORY PROTEIN LCCL DOMAIN CONTAINING 2"/>
    <property type="match status" value="1"/>
</dbReference>
<dbReference type="Gene3D" id="2.170.130.20">
    <property type="entry name" value="LCCL-like domain"/>
    <property type="match status" value="1"/>
</dbReference>
<feature type="region of interest" description="Disordered" evidence="1">
    <location>
        <begin position="29"/>
        <end position="52"/>
    </location>
</feature>
<dbReference type="Proteomes" id="UP000054097">
    <property type="component" value="Unassembled WGS sequence"/>
</dbReference>